<dbReference type="PANTHER" id="PTHR37017">
    <property type="entry name" value="AB HYDROLASE-1 DOMAIN-CONTAINING PROTEIN-RELATED"/>
    <property type="match status" value="1"/>
</dbReference>
<evidence type="ECO:0000259" key="2">
    <source>
        <dbReference type="Pfam" id="PF12697"/>
    </source>
</evidence>
<evidence type="ECO:0000313" key="3">
    <source>
        <dbReference type="EMBL" id="QEC48504.1"/>
    </source>
</evidence>
<dbReference type="InterPro" id="IPR052897">
    <property type="entry name" value="Sec-Metab_Biosynth_Hydrolase"/>
</dbReference>
<dbReference type="InterPro" id="IPR029058">
    <property type="entry name" value="AB_hydrolase_fold"/>
</dbReference>
<feature type="region of interest" description="Disordered" evidence="1">
    <location>
        <begin position="1"/>
        <end position="44"/>
    </location>
</feature>
<dbReference type="OrthoDB" id="9773549at2"/>
<gene>
    <name evidence="3" type="ORF">FSW04_13640</name>
</gene>
<dbReference type="Proteomes" id="UP000321805">
    <property type="component" value="Chromosome"/>
</dbReference>
<keyword evidence="4" id="KW-1185">Reference proteome</keyword>
<dbReference type="AlphaFoldDB" id="A0A5B8U5Y6"/>
<reference evidence="3 4" key="1">
    <citation type="journal article" date="2018" name="J. Microbiol.">
        <title>Baekduia soli gen. nov., sp. nov., a novel bacterium isolated from the soil of Baekdu Mountain and proposal of a novel family name, Baekduiaceae fam. nov.</title>
        <authorList>
            <person name="An D.S."/>
            <person name="Siddiqi M.Z."/>
            <person name="Kim K.H."/>
            <person name="Yu H.S."/>
            <person name="Im W.T."/>
        </authorList>
    </citation>
    <scope>NUCLEOTIDE SEQUENCE [LARGE SCALE GENOMIC DNA]</scope>
    <source>
        <strain evidence="3 4">BR7-21</strain>
    </source>
</reference>
<protein>
    <submittedName>
        <fullName evidence="3">Alpha/beta hydrolase</fullName>
    </submittedName>
</protein>
<dbReference type="SUPFAM" id="SSF53474">
    <property type="entry name" value="alpha/beta-Hydrolases"/>
    <property type="match status" value="1"/>
</dbReference>
<evidence type="ECO:0000313" key="4">
    <source>
        <dbReference type="Proteomes" id="UP000321805"/>
    </source>
</evidence>
<keyword evidence="3" id="KW-0378">Hydrolase</keyword>
<organism evidence="3 4">
    <name type="scientific">Baekduia soli</name>
    <dbReference type="NCBI Taxonomy" id="496014"/>
    <lineage>
        <taxon>Bacteria</taxon>
        <taxon>Bacillati</taxon>
        <taxon>Actinomycetota</taxon>
        <taxon>Thermoleophilia</taxon>
        <taxon>Solirubrobacterales</taxon>
        <taxon>Baekduiaceae</taxon>
        <taxon>Baekduia</taxon>
    </lineage>
</organism>
<proteinExistence type="predicted"/>
<evidence type="ECO:0000256" key="1">
    <source>
        <dbReference type="SAM" id="MobiDB-lite"/>
    </source>
</evidence>
<dbReference type="GO" id="GO:0016787">
    <property type="term" value="F:hydrolase activity"/>
    <property type="evidence" value="ECO:0007669"/>
    <property type="project" value="UniProtKB-KW"/>
</dbReference>
<feature type="domain" description="AB hydrolase-1" evidence="2">
    <location>
        <begin position="54"/>
        <end position="283"/>
    </location>
</feature>
<dbReference type="InterPro" id="IPR000073">
    <property type="entry name" value="AB_hydrolase_1"/>
</dbReference>
<name>A0A5B8U5Y6_9ACTN</name>
<feature type="compositionally biased region" description="Basic residues" evidence="1">
    <location>
        <begin position="9"/>
        <end position="24"/>
    </location>
</feature>
<dbReference type="EMBL" id="CP042430">
    <property type="protein sequence ID" value="QEC48504.1"/>
    <property type="molecule type" value="Genomic_DNA"/>
</dbReference>
<dbReference type="Pfam" id="PF12697">
    <property type="entry name" value="Abhydrolase_6"/>
    <property type="match status" value="1"/>
</dbReference>
<dbReference type="Gene3D" id="3.40.50.1820">
    <property type="entry name" value="alpha/beta hydrolase"/>
    <property type="match status" value="1"/>
</dbReference>
<dbReference type="KEGG" id="bsol:FSW04_13640"/>
<sequence>MTTPAARAVLRRGRALRRPPSPRRRAADRPPARPAPALDAGRRSSLRSAAMKTVILVAGAWHGGWCWKKMVGPLTAAGCRVYTPSLTGLGDRRHLLTREVSLQTHVDDLLELLAFEDARDVVLLAHSYGAAPATVVADRVPERIAHLILLDGTQPEDGQCVLDVLGEADGLPELFRGIAREQGDGWRVSPAAFTADLLGVTDPADAEWLMARLTDHPLPTFEDRVSLTGAAARIPRRTYVRTQFPPVWPDVLLERARSSDGWTGMTLPTGHDAMVTMPGELVDLVLS</sequence>
<accession>A0A5B8U5Y6</accession>
<dbReference type="PANTHER" id="PTHR37017:SF11">
    <property type="entry name" value="ESTERASE_LIPASE_THIOESTERASE DOMAIN-CONTAINING PROTEIN"/>
    <property type="match status" value="1"/>
</dbReference>